<dbReference type="OrthoDB" id="3693562at2"/>
<organism evidence="2 3">
    <name type="scientific">Auraticoccus monumenti</name>
    <dbReference type="NCBI Taxonomy" id="675864"/>
    <lineage>
        <taxon>Bacteria</taxon>
        <taxon>Bacillati</taxon>
        <taxon>Actinomycetota</taxon>
        <taxon>Actinomycetes</taxon>
        <taxon>Propionibacteriales</taxon>
        <taxon>Propionibacteriaceae</taxon>
        <taxon>Auraticoccus</taxon>
    </lineage>
</organism>
<reference evidence="2 3" key="1">
    <citation type="submission" date="2016-10" db="EMBL/GenBank/DDBJ databases">
        <authorList>
            <person name="de Groot N.N."/>
        </authorList>
    </citation>
    <scope>NUCLEOTIDE SEQUENCE [LARGE SCALE GENOMIC DNA]</scope>
    <source>
        <strain evidence="2 3">MON 2.2</strain>
    </source>
</reference>
<gene>
    <name evidence="2" type="ORF">SAMN04489747_0874</name>
</gene>
<accession>A0A1G6UFN0</accession>
<dbReference type="EMBL" id="LT629688">
    <property type="protein sequence ID" value="SDD40172.1"/>
    <property type="molecule type" value="Genomic_DNA"/>
</dbReference>
<evidence type="ECO:0000313" key="2">
    <source>
        <dbReference type="EMBL" id="SDD40172.1"/>
    </source>
</evidence>
<sequence length="361" mass="38429">MTNRHNGYESGTPGQPVTPENSGSTAPVFASAGTTYSDERAFHGSLSAHGSPTAGVLSSDRWLIDSDRLDVGVGLWLDTAATADFTMLRATQAADAVSTSVLLQATNRLRLNVKGNILWTATNPLPMSQWVWATLALRAGDSPTTGTAQIAYYVGESETPVEISQLFTGINVADATALLNFFRVGKQTAAATPTGFFWDDVQIRTGADAVGVRPYIAPAVPITGDTGPRLENGTTTSDWSRFGVATTDGAALSDAADNTGTESPDYTAVEQWEEYRLPAEFAPRDVLGFVIRASTVNPDGTPVNNPTGTVRVRLMQGTTQRQAWTLTQSGTPTDRTVMITNPRTLLGTDWTDLRLQVGVVA</sequence>
<dbReference type="AlphaFoldDB" id="A0A1G6UFN0"/>
<feature type="region of interest" description="Disordered" evidence="1">
    <location>
        <begin position="1"/>
        <end position="30"/>
    </location>
</feature>
<proteinExistence type="predicted"/>
<feature type="compositionally biased region" description="Polar residues" evidence="1">
    <location>
        <begin position="12"/>
        <end position="25"/>
    </location>
</feature>
<keyword evidence="3" id="KW-1185">Reference proteome</keyword>
<evidence type="ECO:0000313" key="3">
    <source>
        <dbReference type="Proteomes" id="UP000198546"/>
    </source>
</evidence>
<dbReference type="STRING" id="675864.SAMN04489747_0874"/>
<protein>
    <submittedName>
        <fullName evidence="2">Uncharacterized protein</fullName>
    </submittedName>
</protein>
<evidence type="ECO:0000256" key="1">
    <source>
        <dbReference type="SAM" id="MobiDB-lite"/>
    </source>
</evidence>
<dbReference type="Proteomes" id="UP000198546">
    <property type="component" value="Chromosome i"/>
</dbReference>
<name>A0A1G6UFN0_9ACTN</name>
<dbReference type="RefSeq" id="WP_090590988.1">
    <property type="nucleotide sequence ID" value="NZ_LT629688.1"/>
</dbReference>